<evidence type="ECO:0000259" key="5">
    <source>
        <dbReference type="PROSITE" id="PS50090"/>
    </source>
</evidence>
<dbReference type="Gene3D" id="1.10.10.60">
    <property type="entry name" value="Homeodomain-like"/>
    <property type="match status" value="2"/>
</dbReference>
<dbReference type="OrthoDB" id="2143914at2759"/>
<dbReference type="InterPro" id="IPR009057">
    <property type="entry name" value="Homeodomain-like_sf"/>
</dbReference>
<evidence type="ECO:0000256" key="4">
    <source>
        <dbReference type="ARBA" id="ARBA00023242"/>
    </source>
</evidence>
<dbReference type="GO" id="GO:0005634">
    <property type="term" value="C:nucleus"/>
    <property type="evidence" value="ECO:0007669"/>
    <property type="project" value="UniProtKB-SubCell"/>
</dbReference>
<dbReference type="AlphaFoldDB" id="W9R8A1"/>
<feature type="domain" description="Myb-like" evidence="5">
    <location>
        <begin position="9"/>
        <end position="61"/>
    </location>
</feature>
<comment type="subcellular location">
    <subcellularLocation>
        <location evidence="1">Nucleus</location>
    </subcellularLocation>
</comment>
<dbReference type="CDD" id="cd00167">
    <property type="entry name" value="SANT"/>
    <property type="match status" value="2"/>
</dbReference>
<feature type="domain" description="Myb-like" evidence="5">
    <location>
        <begin position="62"/>
        <end position="112"/>
    </location>
</feature>
<dbReference type="eggNOG" id="KOG0048">
    <property type="taxonomic scope" value="Eukaryota"/>
</dbReference>
<accession>W9R8A1</accession>
<evidence type="ECO:0000313" key="7">
    <source>
        <dbReference type="EMBL" id="EXB62328.1"/>
    </source>
</evidence>
<dbReference type="SUPFAM" id="SSF46689">
    <property type="entry name" value="Homeodomain-like"/>
    <property type="match status" value="1"/>
</dbReference>
<dbReference type="InterPro" id="IPR001005">
    <property type="entry name" value="SANT/Myb"/>
</dbReference>
<organism evidence="7 8">
    <name type="scientific">Morus notabilis</name>
    <dbReference type="NCBI Taxonomy" id="981085"/>
    <lineage>
        <taxon>Eukaryota</taxon>
        <taxon>Viridiplantae</taxon>
        <taxon>Streptophyta</taxon>
        <taxon>Embryophyta</taxon>
        <taxon>Tracheophyta</taxon>
        <taxon>Spermatophyta</taxon>
        <taxon>Magnoliopsida</taxon>
        <taxon>eudicotyledons</taxon>
        <taxon>Gunneridae</taxon>
        <taxon>Pentapetalae</taxon>
        <taxon>rosids</taxon>
        <taxon>fabids</taxon>
        <taxon>Rosales</taxon>
        <taxon>Moraceae</taxon>
        <taxon>Moreae</taxon>
        <taxon>Morus</taxon>
    </lineage>
</organism>
<proteinExistence type="predicted"/>
<keyword evidence="3" id="KW-0238">DNA-binding</keyword>
<feature type="domain" description="HTH myb-type" evidence="6">
    <location>
        <begin position="62"/>
        <end position="116"/>
    </location>
</feature>
<dbReference type="InterPro" id="IPR015495">
    <property type="entry name" value="Myb_TF_plants"/>
</dbReference>
<evidence type="ECO:0000256" key="3">
    <source>
        <dbReference type="ARBA" id="ARBA00023125"/>
    </source>
</evidence>
<keyword evidence="4" id="KW-0539">Nucleus</keyword>
<protein>
    <submittedName>
        <fullName evidence="7">Myb-related protein Myb4</fullName>
    </submittedName>
</protein>
<reference evidence="8" key="1">
    <citation type="submission" date="2013-01" db="EMBL/GenBank/DDBJ databases">
        <title>Draft Genome Sequence of a Mulberry Tree, Morus notabilis C.K. Schneid.</title>
        <authorList>
            <person name="He N."/>
            <person name="Zhao S."/>
        </authorList>
    </citation>
    <scope>NUCLEOTIDE SEQUENCE</scope>
</reference>
<dbReference type="PROSITE" id="PS50090">
    <property type="entry name" value="MYB_LIKE"/>
    <property type="match status" value="2"/>
</dbReference>
<dbReference type="PANTHER" id="PTHR10641:SF1377">
    <property type="entry name" value="MYB-RELATED PROTEIN MYB4-LIKE"/>
    <property type="match status" value="1"/>
</dbReference>
<evidence type="ECO:0000256" key="1">
    <source>
        <dbReference type="ARBA" id="ARBA00004123"/>
    </source>
</evidence>
<keyword evidence="2" id="KW-0677">Repeat</keyword>
<evidence type="ECO:0000259" key="6">
    <source>
        <dbReference type="PROSITE" id="PS51294"/>
    </source>
</evidence>
<name>W9R8A1_9ROSA</name>
<evidence type="ECO:0000313" key="8">
    <source>
        <dbReference type="Proteomes" id="UP000030645"/>
    </source>
</evidence>
<dbReference type="Pfam" id="PF00249">
    <property type="entry name" value="Myb_DNA-binding"/>
    <property type="match status" value="2"/>
</dbReference>
<dbReference type="GO" id="GO:0003677">
    <property type="term" value="F:DNA binding"/>
    <property type="evidence" value="ECO:0007669"/>
    <property type="project" value="UniProtKB-KW"/>
</dbReference>
<dbReference type="SMART" id="SM00717">
    <property type="entry name" value="SANT"/>
    <property type="match status" value="2"/>
</dbReference>
<dbReference type="Proteomes" id="UP000030645">
    <property type="component" value="Unassembled WGS sequence"/>
</dbReference>
<feature type="domain" description="HTH myb-type" evidence="6">
    <location>
        <begin position="9"/>
        <end position="61"/>
    </location>
</feature>
<gene>
    <name evidence="7" type="ORF">L484_022217</name>
</gene>
<dbReference type="KEGG" id="mnt:21405039"/>
<dbReference type="FunFam" id="1.10.10.60:FF:000001">
    <property type="entry name" value="MYB-related transcription factor"/>
    <property type="match status" value="1"/>
</dbReference>
<evidence type="ECO:0000256" key="2">
    <source>
        <dbReference type="ARBA" id="ARBA00022737"/>
    </source>
</evidence>
<dbReference type="EMBL" id="KE344442">
    <property type="protein sequence ID" value="EXB62328.1"/>
    <property type="molecule type" value="Genomic_DNA"/>
</dbReference>
<dbReference type="PROSITE" id="PS51294">
    <property type="entry name" value="HTH_MYB"/>
    <property type="match status" value="2"/>
</dbReference>
<dbReference type="PANTHER" id="PTHR10641">
    <property type="entry name" value="MYB FAMILY TRANSCRIPTION FACTOR"/>
    <property type="match status" value="1"/>
</dbReference>
<keyword evidence="8" id="KW-1185">Reference proteome</keyword>
<sequence>MVRAPFYDENGIKRGAWSSEEDDKLRAYVERYGYWNWRELPKYAGLQRCGKSCRLRWMNYLRPDVRRGNYTAEEESLIIKLHEEHGNKWSLIAANLPGRTDNEIKNYWHTRLKKRKTHNKTPTKSQLRELDRSCDESSQLCHSNNGETSEAESSINHSHILDNHDHGAEVVSPAVPILESSQSPTDTSTDTSGSSLFISHAYSSQSYTDYPSENNNYQSSSLEAFYQEYYTAGSDFWTQPFLSSQNDDQYSTCFGDGGTSSSHLSFYDDGMDYYFYQ</sequence>
<dbReference type="InterPro" id="IPR017930">
    <property type="entry name" value="Myb_dom"/>
</dbReference>